<evidence type="ECO:0000313" key="2">
    <source>
        <dbReference type="EMBL" id="CAL8140393.1"/>
    </source>
</evidence>
<keyword evidence="1" id="KW-0732">Signal</keyword>
<evidence type="ECO:0000313" key="3">
    <source>
        <dbReference type="Proteomes" id="UP001642540"/>
    </source>
</evidence>
<dbReference type="Proteomes" id="UP001642540">
    <property type="component" value="Unassembled WGS sequence"/>
</dbReference>
<dbReference type="EMBL" id="CAXLJM020000136">
    <property type="protein sequence ID" value="CAL8140393.1"/>
    <property type="molecule type" value="Genomic_DNA"/>
</dbReference>
<feature type="chain" id="PRO_5046296912" evidence="1">
    <location>
        <begin position="23"/>
        <end position="218"/>
    </location>
</feature>
<dbReference type="PROSITE" id="PS51257">
    <property type="entry name" value="PROKAR_LIPOPROTEIN"/>
    <property type="match status" value="1"/>
</dbReference>
<reference evidence="2 3" key="1">
    <citation type="submission" date="2024-08" db="EMBL/GenBank/DDBJ databases">
        <authorList>
            <person name="Cucini C."/>
            <person name="Frati F."/>
        </authorList>
    </citation>
    <scope>NUCLEOTIDE SEQUENCE [LARGE SCALE GENOMIC DNA]</scope>
</reference>
<keyword evidence="3" id="KW-1185">Reference proteome</keyword>
<sequence>MICNKILVVMLLLALGSLGCEGKSAYHKEIEEGDCKSEYTKWKNINYLGIARQTPHEGWMIPMSSKHLAYHLGRQLTGNDSLPETDLQQLCLRLTHKGIISYHNANTTLFYCNKTMFQAVNCYSTAVEPHHHAAGPITMTLVWIDESSHHILMVLCASEPNQKYWLLASNEAVVDPNTKSKVLGIVSDLGFDSNKVLYHDHSQCTEAGKRKRSPFHFG</sequence>
<dbReference type="SUPFAM" id="SSF50814">
    <property type="entry name" value="Lipocalins"/>
    <property type="match status" value="1"/>
</dbReference>
<feature type="signal peptide" evidence="1">
    <location>
        <begin position="1"/>
        <end position="22"/>
    </location>
</feature>
<gene>
    <name evidence="2" type="ORF">ODALV1_LOCUS28271</name>
</gene>
<evidence type="ECO:0000256" key="1">
    <source>
        <dbReference type="SAM" id="SignalP"/>
    </source>
</evidence>
<protein>
    <submittedName>
        <fullName evidence="2">Uncharacterized protein</fullName>
    </submittedName>
</protein>
<accession>A0ABP1S077</accession>
<proteinExistence type="predicted"/>
<name>A0ABP1S077_9HEXA</name>
<dbReference type="InterPro" id="IPR012674">
    <property type="entry name" value="Calycin"/>
</dbReference>
<comment type="caution">
    <text evidence="2">The sequence shown here is derived from an EMBL/GenBank/DDBJ whole genome shotgun (WGS) entry which is preliminary data.</text>
</comment>
<organism evidence="2 3">
    <name type="scientific">Orchesella dallaii</name>
    <dbReference type="NCBI Taxonomy" id="48710"/>
    <lineage>
        <taxon>Eukaryota</taxon>
        <taxon>Metazoa</taxon>
        <taxon>Ecdysozoa</taxon>
        <taxon>Arthropoda</taxon>
        <taxon>Hexapoda</taxon>
        <taxon>Collembola</taxon>
        <taxon>Entomobryomorpha</taxon>
        <taxon>Entomobryoidea</taxon>
        <taxon>Orchesellidae</taxon>
        <taxon>Orchesellinae</taxon>
        <taxon>Orchesella</taxon>
    </lineage>
</organism>